<comment type="caution">
    <text evidence="2">The sequence shown here is derived from an EMBL/GenBank/DDBJ whole genome shotgun (WGS) entry which is preliminary data.</text>
</comment>
<organism evidence="2 3">
    <name type="scientific">Mycobacterium kansasii</name>
    <dbReference type="NCBI Taxonomy" id="1768"/>
    <lineage>
        <taxon>Bacteria</taxon>
        <taxon>Bacillati</taxon>
        <taxon>Actinomycetota</taxon>
        <taxon>Actinomycetes</taxon>
        <taxon>Mycobacteriales</taxon>
        <taxon>Mycobacteriaceae</taxon>
        <taxon>Mycobacterium</taxon>
    </lineage>
</organism>
<evidence type="ECO:0000313" key="3">
    <source>
        <dbReference type="Proteomes" id="UP000189229"/>
    </source>
</evidence>
<feature type="region of interest" description="Disordered" evidence="1">
    <location>
        <begin position="1"/>
        <end position="38"/>
    </location>
</feature>
<sequence>MRSEGVRRLAPRKISTVSTSGPAVCTTTEWPPCRRSAI</sequence>
<dbReference type="Proteomes" id="UP000189229">
    <property type="component" value="Unassembled WGS sequence"/>
</dbReference>
<evidence type="ECO:0000313" key="2">
    <source>
        <dbReference type="EMBL" id="OOK66716.1"/>
    </source>
</evidence>
<feature type="compositionally biased region" description="Polar residues" evidence="1">
    <location>
        <begin position="15"/>
        <end position="29"/>
    </location>
</feature>
<name>A0A1V3WJU3_MYCKA</name>
<proteinExistence type="predicted"/>
<evidence type="ECO:0000256" key="1">
    <source>
        <dbReference type="SAM" id="MobiDB-lite"/>
    </source>
</evidence>
<gene>
    <name evidence="2" type="ORF">BZL30_8416</name>
</gene>
<reference evidence="2 3" key="1">
    <citation type="submission" date="2017-02" db="EMBL/GenBank/DDBJ databases">
        <title>Complete genome sequences of Mycobacterium kansasii strains isolated from rhesus macaques.</title>
        <authorList>
            <person name="Panda A."/>
            <person name="Nagaraj S."/>
            <person name="Zhao X."/>
            <person name="Tettelin H."/>
            <person name="Detolla L.J."/>
        </authorList>
    </citation>
    <scope>NUCLEOTIDE SEQUENCE [LARGE SCALE GENOMIC DNA]</scope>
    <source>
        <strain evidence="2 3">11-3813</strain>
    </source>
</reference>
<dbReference type="AlphaFoldDB" id="A0A1V3WJU3"/>
<protein>
    <submittedName>
        <fullName evidence="2">Uncharacterized protein</fullName>
    </submittedName>
</protein>
<dbReference type="EMBL" id="MVBM01000009">
    <property type="protein sequence ID" value="OOK66716.1"/>
    <property type="molecule type" value="Genomic_DNA"/>
</dbReference>
<accession>A0A1V3WJU3</accession>